<evidence type="ECO:0000256" key="1">
    <source>
        <dbReference type="SAM" id="MobiDB-lite"/>
    </source>
</evidence>
<accession>A0AAD3DYQ9</accession>
<reference evidence="2 3" key="1">
    <citation type="journal article" date="2021" name="Sci. Rep.">
        <title>Genome sequencing of the multicellular alga Astrephomene provides insights into convergent evolution of germ-soma differentiation.</title>
        <authorList>
            <person name="Yamashita S."/>
            <person name="Yamamoto K."/>
            <person name="Matsuzaki R."/>
            <person name="Suzuki S."/>
            <person name="Yamaguchi H."/>
            <person name="Hirooka S."/>
            <person name="Minakuchi Y."/>
            <person name="Miyagishima S."/>
            <person name="Kawachi M."/>
            <person name="Toyoda A."/>
            <person name="Nozaki H."/>
        </authorList>
    </citation>
    <scope>NUCLEOTIDE SEQUENCE [LARGE SCALE GENOMIC DNA]</scope>
    <source>
        <strain evidence="2 3">NIES-4017</strain>
    </source>
</reference>
<evidence type="ECO:0000313" key="2">
    <source>
        <dbReference type="EMBL" id="GFR48226.1"/>
    </source>
</evidence>
<dbReference type="EMBL" id="BMAR01000022">
    <property type="protein sequence ID" value="GFR48226.1"/>
    <property type="molecule type" value="Genomic_DNA"/>
</dbReference>
<keyword evidence="3" id="KW-1185">Reference proteome</keyword>
<sequence>ELEAARVVTTAIVNGEPQTAVELVEGVNRHRFGEGLEPVEQLWLAGQINTHLAELKGVQDVDYGSLPPPEPPKIINDDSSSSSSSLTSSTTGEQYDSDAWR</sequence>
<organism evidence="2 3">
    <name type="scientific">Astrephomene gubernaculifera</name>
    <dbReference type="NCBI Taxonomy" id="47775"/>
    <lineage>
        <taxon>Eukaryota</taxon>
        <taxon>Viridiplantae</taxon>
        <taxon>Chlorophyta</taxon>
        <taxon>core chlorophytes</taxon>
        <taxon>Chlorophyceae</taxon>
        <taxon>CS clade</taxon>
        <taxon>Chlamydomonadales</taxon>
        <taxon>Astrephomenaceae</taxon>
        <taxon>Astrephomene</taxon>
    </lineage>
</organism>
<evidence type="ECO:0000313" key="3">
    <source>
        <dbReference type="Proteomes" id="UP001054857"/>
    </source>
</evidence>
<feature type="region of interest" description="Disordered" evidence="1">
    <location>
        <begin position="60"/>
        <end position="101"/>
    </location>
</feature>
<protein>
    <submittedName>
        <fullName evidence="2">Uncharacterized protein</fullName>
    </submittedName>
</protein>
<feature type="non-terminal residue" evidence="2">
    <location>
        <position position="101"/>
    </location>
</feature>
<comment type="caution">
    <text evidence="2">The sequence shown here is derived from an EMBL/GenBank/DDBJ whole genome shotgun (WGS) entry which is preliminary data.</text>
</comment>
<name>A0AAD3DYQ9_9CHLO</name>
<gene>
    <name evidence="2" type="ORF">Agub_g10087</name>
</gene>
<dbReference type="AlphaFoldDB" id="A0AAD3DYQ9"/>
<feature type="compositionally biased region" description="Low complexity" evidence="1">
    <location>
        <begin position="79"/>
        <end position="91"/>
    </location>
</feature>
<dbReference type="Proteomes" id="UP001054857">
    <property type="component" value="Unassembled WGS sequence"/>
</dbReference>
<proteinExistence type="predicted"/>